<dbReference type="eggNOG" id="ENOG502RZQS">
    <property type="taxonomic scope" value="Eukaryota"/>
</dbReference>
<keyword evidence="3 6" id="KW-1133">Transmembrane helix</keyword>
<protein>
    <recommendedName>
        <fullName evidence="7">CWH43-like N-terminal domain-containing protein</fullName>
    </recommendedName>
</protein>
<keyword evidence="2 6" id="KW-0812">Transmembrane</keyword>
<feature type="transmembrane region" description="Helical" evidence="6">
    <location>
        <begin position="293"/>
        <end position="317"/>
    </location>
</feature>
<dbReference type="InParanoid" id="A5DLG3"/>
<feature type="domain" description="CWH43-like N-terminal" evidence="7">
    <location>
        <begin position="122"/>
        <end position="351"/>
    </location>
</feature>
<feature type="transmembrane region" description="Helical" evidence="6">
    <location>
        <begin position="175"/>
        <end position="193"/>
    </location>
</feature>
<evidence type="ECO:0000256" key="4">
    <source>
        <dbReference type="ARBA" id="ARBA00023136"/>
    </source>
</evidence>
<organism evidence="8 9">
    <name type="scientific">Meyerozyma guilliermondii (strain ATCC 6260 / CBS 566 / DSM 6381 / JCM 1539 / NBRC 10279 / NRRL Y-324)</name>
    <name type="common">Yeast</name>
    <name type="synonym">Candida guilliermondii</name>
    <dbReference type="NCBI Taxonomy" id="294746"/>
    <lineage>
        <taxon>Eukaryota</taxon>
        <taxon>Fungi</taxon>
        <taxon>Dikarya</taxon>
        <taxon>Ascomycota</taxon>
        <taxon>Saccharomycotina</taxon>
        <taxon>Pichiomycetes</taxon>
        <taxon>Debaryomycetaceae</taxon>
        <taxon>Meyerozyma</taxon>
    </lineage>
</organism>
<feature type="region of interest" description="Disordered" evidence="5">
    <location>
        <begin position="381"/>
        <end position="471"/>
    </location>
</feature>
<dbReference type="KEGG" id="pgu:PGUG_04114"/>
<dbReference type="PANTHER" id="PTHR21324:SF2">
    <property type="entry name" value="EG:22E5.9 PROTEIN"/>
    <property type="match status" value="1"/>
</dbReference>
<evidence type="ECO:0000256" key="1">
    <source>
        <dbReference type="ARBA" id="ARBA00004127"/>
    </source>
</evidence>
<dbReference type="AlphaFoldDB" id="A5DLG3"/>
<sequence length="471" mass="53578">MNYCSLLGRVPPREASRCRPVRPVRRTMQEDKTLCAGCILFVCSILSGYSQYRSLFHSQSVSLFYMQYSSLFSAVPSVASPPAVPVSSAAHRSRTVAHSSCLLSIFLMDPIWTIFRFKKVHYYLVPLVALVVWWGMLTAMLICWGVQGRPVYSFMDEKQNPVYISDVGATNLQPLFISCAGFQAIFFVGSLIMDFVLRKKHKLQPFVSKRQPKLAIASIVCAIIGQLGILFVAIFNTNAFHRVHISMVGVFIAFCFFACLFNFFNSFIFGNYPHRLSPNHEKVIFSNHRWGNLYMVSFWFKCFWLVCAAVFACFFGAYMKKDKNSKSAVFEWLISYWYGLLLVMWSMDLFPSAVKHYRVRHPEKFEDVHVKNELDDAHTISTLGAPTYSPPPQPTDTTLPSTRPVSGQDYRGVQDNQYAAGYPSPQIQRYSNPQTAPYNGPVQPSNHNSATEPNSTSAHPRHEFVMQKEEV</sequence>
<dbReference type="EMBL" id="CH408159">
    <property type="protein sequence ID" value="EDK40016.2"/>
    <property type="molecule type" value="Genomic_DNA"/>
</dbReference>
<proteinExistence type="predicted"/>
<dbReference type="STRING" id="294746.A5DLG3"/>
<evidence type="ECO:0000256" key="2">
    <source>
        <dbReference type="ARBA" id="ARBA00022692"/>
    </source>
</evidence>
<evidence type="ECO:0000313" key="9">
    <source>
        <dbReference type="Proteomes" id="UP000001997"/>
    </source>
</evidence>
<dbReference type="VEuPathDB" id="FungiDB:PGUG_04114"/>
<keyword evidence="4 6" id="KW-0472">Membrane</keyword>
<reference evidence="8 9" key="1">
    <citation type="journal article" date="2009" name="Nature">
        <title>Evolution of pathogenicity and sexual reproduction in eight Candida genomes.</title>
        <authorList>
            <person name="Butler G."/>
            <person name="Rasmussen M.D."/>
            <person name="Lin M.F."/>
            <person name="Santos M.A."/>
            <person name="Sakthikumar S."/>
            <person name="Munro C.A."/>
            <person name="Rheinbay E."/>
            <person name="Grabherr M."/>
            <person name="Forche A."/>
            <person name="Reedy J.L."/>
            <person name="Agrafioti I."/>
            <person name="Arnaud M.B."/>
            <person name="Bates S."/>
            <person name="Brown A.J."/>
            <person name="Brunke S."/>
            <person name="Costanzo M.C."/>
            <person name="Fitzpatrick D.A."/>
            <person name="de Groot P.W."/>
            <person name="Harris D."/>
            <person name="Hoyer L.L."/>
            <person name="Hube B."/>
            <person name="Klis F.M."/>
            <person name="Kodira C."/>
            <person name="Lennard N."/>
            <person name="Logue M.E."/>
            <person name="Martin R."/>
            <person name="Neiman A.M."/>
            <person name="Nikolaou E."/>
            <person name="Quail M.A."/>
            <person name="Quinn J."/>
            <person name="Santos M.C."/>
            <person name="Schmitzberger F.F."/>
            <person name="Sherlock G."/>
            <person name="Shah P."/>
            <person name="Silverstein K.A."/>
            <person name="Skrzypek M.S."/>
            <person name="Soll D."/>
            <person name="Staggs R."/>
            <person name="Stansfield I."/>
            <person name="Stumpf M.P."/>
            <person name="Sudbery P.E."/>
            <person name="Srikantha T."/>
            <person name="Zeng Q."/>
            <person name="Berman J."/>
            <person name="Berriman M."/>
            <person name="Heitman J."/>
            <person name="Gow N.A."/>
            <person name="Lorenz M.C."/>
            <person name="Birren B.W."/>
            <person name="Kellis M."/>
            <person name="Cuomo C.A."/>
        </authorList>
    </citation>
    <scope>NUCLEOTIDE SEQUENCE [LARGE SCALE GENOMIC DNA]</scope>
    <source>
        <strain evidence="9">ATCC 6260 / CBS 566 / DSM 6381 / JCM 1539 / NBRC 10279 / NRRL Y-324</strain>
    </source>
</reference>
<feature type="transmembrane region" description="Helical" evidence="6">
    <location>
        <begin position="247"/>
        <end position="272"/>
    </location>
</feature>
<evidence type="ECO:0000256" key="3">
    <source>
        <dbReference type="ARBA" id="ARBA00022989"/>
    </source>
</evidence>
<dbReference type="Pfam" id="PF10277">
    <property type="entry name" value="Frag1"/>
    <property type="match status" value="1"/>
</dbReference>
<feature type="transmembrane region" description="Helical" evidence="6">
    <location>
        <begin position="34"/>
        <end position="52"/>
    </location>
</feature>
<feature type="transmembrane region" description="Helical" evidence="6">
    <location>
        <begin position="122"/>
        <end position="147"/>
    </location>
</feature>
<feature type="compositionally biased region" description="Polar residues" evidence="5">
    <location>
        <begin position="395"/>
        <end position="405"/>
    </location>
</feature>
<name>A5DLG3_PICGU</name>
<dbReference type="RefSeq" id="XP_001483385.2">
    <property type="nucleotide sequence ID" value="XM_001483335.1"/>
</dbReference>
<feature type="compositionally biased region" description="Basic and acidic residues" evidence="5">
    <location>
        <begin position="460"/>
        <end position="471"/>
    </location>
</feature>
<dbReference type="HOGENOM" id="CLU_580191_0_0_1"/>
<dbReference type="Proteomes" id="UP000001997">
    <property type="component" value="Unassembled WGS sequence"/>
</dbReference>
<accession>A5DLG3</accession>
<dbReference type="InterPro" id="IPR019402">
    <property type="entry name" value="CWH43_N"/>
</dbReference>
<dbReference type="GeneID" id="5125262"/>
<gene>
    <name evidence="8" type="ORF">PGUG_04114</name>
</gene>
<feature type="compositionally biased region" description="Polar residues" evidence="5">
    <location>
        <begin position="425"/>
        <end position="458"/>
    </location>
</feature>
<dbReference type="GO" id="GO:0012505">
    <property type="term" value="C:endomembrane system"/>
    <property type="evidence" value="ECO:0007669"/>
    <property type="project" value="UniProtKB-SubCell"/>
</dbReference>
<evidence type="ECO:0000313" key="8">
    <source>
        <dbReference type="EMBL" id="EDK40016.2"/>
    </source>
</evidence>
<feature type="transmembrane region" description="Helical" evidence="6">
    <location>
        <begin position="96"/>
        <end position="115"/>
    </location>
</feature>
<evidence type="ECO:0000256" key="5">
    <source>
        <dbReference type="SAM" id="MobiDB-lite"/>
    </source>
</evidence>
<dbReference type="InterPro" id="IPR050911">
    <property type="entry name" value="DRAM/TMEM150_Autophagy_Mod"/>
</dbReference>
<comment type="subcellular location">
    <subcellularLocation>
        <location evidence="1">Endomembrane system</location>
        <topology evidence="1">Multi-pass membrane protein</topology>
    </subcellularLocation>
</comment>
<feature type="transmembrane region" description="Helical" evidence="6">
    <location>
        <begin position="214"/>
        <end position="235"/>
    </location>
</feature>
<feature type="transmembrane region" description="Helical" evidence="6">
    <location>
        <begin position="329"/>
        <end position="350"/>
    </location>
</feature>
<dbReference type="PANTHER" id="PTHR21324">
    <property type="entry name" value="FASTING-INDUCIBLE INTEGRAL MEMBRANE PROTEIN TM6P1-RELATED"/>
    <property type="match status" value="1"/>
</dbReference>
<keyword evidence="9" id="KW-1185">Reference proteome</keyword>
<dbReference type="OrthoDB" id="10032492at2759"/>
<evidence type="ECO:0000256" key="6">
    <source>
        <dbReference type="SAM" id="Phobius"/>
    </source>
</evidence>
<dbReference type="GO" id="GO:0005886">
    <property type="term" value="C:plasma membrane"/>
    <property type="evidence" value="ECO:0007669"/>
    <property type="project" value="TreeGrafter"/>
</dbReference>
<evidence type="ECO:0000259" key="7">
    <source>
        <dbReference type="Pfam" id="PF10277"/>
    </source>
</evidence>